<evidence type="ECO:0000313" key="18">
    <source>
        <dbReference type="EMBL" id="BBH92512.1"/>
    </source>
</evidence>
<keyword evidence="7 14" id="KW-0378">Hydrolase</keyword>
<dbReference type="GO" id="GO:0005524">
    <property type="term" value="F:ATP binding"/>
    <property type="evidence" value="ECO:0007669"/>
    <property type="project" value="UniProtKB-UniRule"/>
</dbReference>
<dbReference type="InterPro" id="IPR005936">
    <property type="entry name" value="FtsH"/>
</dbReference>
<dbReference type="GO" id="GO:0004222">
    <property type="term" value="F:metalloendopeptidase activity"/>
    <property type="evidence" value="ECO:0007669"/>
    <property type="project" value="InterPro"/>
</dbReference>
<evidence type="ECO:0000256" key="10">
    <source>
        <dbReference type="ARBA" id="ARBA00022989"/>
    </source>
</evidence>
<comment type="similarity">
    <text evidence="15">Belongs to the AAA ATPase family.</text>
</comment>
<evidence type="ECO:0000256" key="16">
    <source>
        <dbReference type="SAM" id="MobiDB-lite"/>
    </source>
</evidence>
<dbReference type="InterPro" id="IPR027417">
    <property type="entry name" value="P-loop_NTPase"/>
</dbReference>
<keyword evidence="8 14" id="KW-0862">Zinc</keyword>
<protein>
    <recommendedName>
        <fullName evidence="14">ATP-dependent zinc metalloprotease FtsH</fullName>
        <ecNumber evidence="14">3.4.24.-</ecNumber>
    </recommendedName>
</protein>
<evidence type="ECO:0000256" key="4">
    <source>
        <dbReference type="ARBA" id="ARBA00022692"/>
    </source>
</evidence>
<evidence type="ECO:0000256" key="13">
    <source>
        <dbReference type="ARBA" id="ARBA00061570"/>
    </source>
</evidence>
<comment type="function">
    <text evidence="14">Acts as a processive, ATP-dependent zinc metallopeptidase for both cytoplasmic and membrane proteins. Plays a role in the quality control of integral membrane proteins.</text>
</comment>
<feature type="compositionally biased region" description="Basic and acidic residues" evidence="16">
    <location>
        <begin position="199"/>
        <end position="210"/>
    </location>
</feature>
<organism evidence="18">
    <name type="scientific">Thermogemmatispora argillosa</name>
    <dbReference type="NCBI Taxonomy" id="2045280"/>
    <lineage>
        <taxon>Bacteria</taxon>
        <taxon>Bacillati</taxon>
        <taxon>Chloroflexota</taxon>
        <taxon>Ktedonobacteria</taxon>
        <taxon>Thermogemmatisporales</taxon>
        <taxon>Thermogemmatisporaceae</taxon>
        <taxon>Thermogemmatispora</taxon>
    </lineage>
</organism>
<dbReference type="InterPro" id="IPR003960">
    <property type="entry name" value="ATPase_AAA_CS"/>
</dbReference>
<dbReference type="PANTHER" id="PTHR23076:SF97">
    <property type="entry name" value="ATP-DEPENDENT ZINC METALLOPROTEASE YME1L1"/>
    <property type="match status" value="1"/>
</dbReference>
<dbReference type="SUPFAM" id="SSF52540">
    <property type="entry name" value="P-loop containing nucleoside triphosphate hydrolases"/>
    <property type="match status" value="1"/>
</dbReference>
<feature type="binding site" evidence="14">
    <location>
        <begin position="288"/>
        <end position="295"/>
    </location>
    <ligand>
        <name>ATP</name>
        <dbReference type="ChEBI" id="CHEBI:30616"/>
    </ligand>
</feature>
<dbReference type="Pfam" id="PF01434">
    <property type="entry name" value="Peptidase_M41"/>
    <property type="match status" value="2"/>
</dbReference>
<evidence type="ECO:0000256" key="2">
    <source>
        <dbReference type="ARBA" id="ARBA00010044"/>
    </source>
</evidence>
<dbReference type="HAMAP" id="MF_01458">
    <property type="entry name" value="FtsH"/>
    <property type="match status" value="1"/>
</dbReference>
<evidence type="ECO:0000256" key="12">
    <source>
        <dbReference type="ARBA" id="ARBA00023136"/>
    </source>
</evidence>
<dbReference type="InterPro" id="IPR000642">
    <property type="entry name" value="Peptidase_M41"/>
</dbReference>
<name>A0A455T014_9CHLR</name>
<comment type="subcellular location">
    <subcellularLocation>
        <location evidence="14">Cell membrane</location>
        <topology evidence="14">Multi-pass membrane protein</topology>
        <orientation evidence="14">Cytoplasmic side</orientation>
    </subcellularLocation>
    <subcellularLocation>
        <location evidence="1">Membrane</location>
    </subcellularLocation>
</comment>
<dbReference type="FunFam" id="3.40.50.300:FF:000001">
    <property type="entry name" value="ATP-dependent zinc metalloprotease FtsH"/>
    <property type="match status" value="1"/>
</dbReference>
<feature type="region of interest" description="Disordered" evidence="16">
    <location>
        <begin position="192"/>
        <end position="235"/>
    </location>
</feature>
<evidence type="ECO:0000259" key="17">
    <source>
        <dbReference type="SMART" id="SM00382"/>
    </source>
</evidence>
<dbReference type="Gene3D" id="1.20.58.760">
    <property type="entry name" value="Peptidase M41"/>
    <property type="match status" value="1"/>
</dbReference>
<feature type="domain" description="AAA+ ATPase" evidence="17">
    <location>
        <begin position="280"/>
        <end position="418"/>
    </location>
</feature>
<dbReference type="FunFam" id="1.10.8.60:FF:000001">
    <property type="entry name" value="ATP-dependent zinc metalloprotease FtsH"/>
    <property type="match status" value="1"/>
</dbReference>
<dbReference type="GO" id="GO:0006508">
    <property type="term" value="P:proteolysis"/>
    <property type="evidence" value="ECO:0007669"/>
    <property type="project" value="UniProtKB-KW"/>
</dbReference>
<keyword evidence="14" id="KW-1003">Cell membrane</keyword>
<dbReference type="CDD" id="cd19501">
    <property type="entry name" value="RecA-like_FtsH"/>
    <property type="match status" value="1"/>
</dbReference>
<proteinExistence type="inferred from homology"/>
<keyword evidence="10 14" id="KW-1133">Transmembrane helix</keyword>
<comment type="cofactor">
    <cofactor evidence="14">
        <name>Zn(2+)</name>
        <dbReference type="ChEBI" id="CHEBI:29105"/>
    </cofactor>
    <text evidence="14">Binds 1 zinc ion per subunit.</text>
</comment>
<evidence type="ECO:0000256" key="7">
    <source>
        <dbReference type="ARBA" id="ARBA00022801"/>
    </source>
</evidence>
<evidence type="ECO:0000256" key="6">
    <source>
        <dbReference type="ARBA" id="ARBA00022741"/>
    </source>
</evidence>
<dbReference type="GO" id="GO:0016887">
    <property type="term" value="F:ATP hydrolysis activity"/>
    <property type="evidence" value="ECO:0007669"/>
    <property type="project" value="UniProtKB-UniRule"/>
</dbReference>
<comment type="similarity">
    <text evidence="13 14">In the central section; belongs to the AAA ATPase family.</text>
</comment>
<reference evidence="18" key="1">
    <citation type="submission" date="2018-12" db="EMBL/GenBank/DDBJ databases">
        <title>Novel natural products biosynthetic potential of the class Ktedonobacteria.</title>
        <authorList>
            <person name="Zheng Y."/>
            <person name="Saitou A."/>
            <person name="Wang C.M."/>
            <person name="Toyoda A."/>
            <person name="Minakuchi Y."/>
            <person name="Sekiguchi Y."/>
            <person name="Ueda K."/>
            <person name="Takano H."/>
            <person name="Sakai Y."/>
            <person name="Yokota A."/>
            <person name="Yabe S."/>
        </authorList>
    </citation>
    <scope>NUCLEOTIDE SEQUENCE</scope>
    <source>
        <strain evidence="18">A3-2</strain>
    </source>
</reference>
<dbReference type="Gene3D" id="3.40.50.300">
    <property type="entry name" value="P-loop containing nucleotide triphosphate hydrolases"/>
    <property type="match status" value="1"/>
</dbReference>
<evidence type="ECO:0000256" key="14">
    <source>
        <dbReference type="HAMAP-Rule" id="MF_01458"/>
    </source>
</evidence>
<sequence>MTGALLLTLILLLFGLASQLQPPPLNTTPSGVTALSYSAFVNQVKAGRVLAVVLQDRSLYGLLVSSSTPAGQPPSSQTQATQIQSWIRSISTNANYSSWSSTQTQAQTVDASRQIYTRLPDEGDPQLMPLLNEKHVFVTTLPSASNPVWLQWLWHLLPVVVVGLILTLVLFSLRNPRPLRALDERITRMGRSRARRFERHSSPGERKTESNGKGGSSQAEVSSGGGSNALGGRMGQARVKTAPPVTFADVAGIDEVRSELEEIVEFLRSPERFRRLGARIPRGALLVGPPGTGKTLLAKAVAGEAGVPFFSISASEFVEMFVGVGASRVRDLFAEARKSAPCVIFIDEIDAVGRKRGVRVFSNEERDQTLNQLLVELDGFNEREAVIVLAATNRVDILDRALLRPGRFDRTITVSLPDRAGRQAILAVHTRRTPLHEDVDLERLARLTTGMSGADLANLVNEAALIAARRDLEAVTQACFEEALARVQLGILRPLVMSEQERRVIAYHEGGHALVAYHLPEADRVNCVTILPRGQSLGVTQFVAEEDRYNYSREYLMARIAVGLGGRVAEELVFGPERVTTGAENDLQVVTDLARRMVTRWGMSEQVGVIFADHGAEEVGAALSAVSARASGATLALESSASARLLPAAISTSSVARLQVQARGAGLAAGRGFGTISTSLAALIDAEVQRILSEGRALAHSILSRHCDQLHRLAAALLEREHLDRSEFEALLRESEE</sequence>
<dbReference type="Gene3D" id="1.10.8.60">
    <property type="match status" value="1"/>
</dbReference>
<dbReference type="SMART" id="SM00382">
    <property type="entry name" value="AAA"/>
    <property type="match status" value="1"/>
</dbReference>
<dbReference type="GO" id="GO:0008270">
    <property type="term" value="F:zinc ion binding"/>
    <property type="evidence" value="ECO:0007669"/>
    <property type="project" value="UniProtKB-UniRule"/>
</dbReference>
<keyword evidence="9 14" id="KW-0067">ATP-binding</keyword>
<dbReference type="InterPro" id="IPR037219">
    <property type="entry name" value="Peptidase_M41-like"/>
</dbReference>
<evidence type="ECO:0000256" key="9">
    <source>
        <dbReference type="ARBA" id="ARBA00022840"/>
    </source>
</evidence>
<dbReference type="GO" id="GO:0030163">
    <property type="term" value="P:protein catabolic process"/>
    <property type="evidence" value="ECO:0007669"/>
    <property type="project" value="UniProtKB-UniRule"/>
</dbReference>
<dbReference type="GO" id="GO:0004176">
    <property type="term" value="F:ATP-dependent peptidase activity"/>
    <property type="evidence" value="ECO:0007669"/>
    <property type="project" value="InterPro"/>
</dbReference>
<dbReference type="GO" id="GO:0005886">
    <property type="term" value="C:plasma membrane"/>
    <property type="evidence" value="ECO:0007669"/>
    <property type="project" value="UniProtKB-SubCell"/>
</dbReference>
<evidence type="ECO:0000256" key="8">
    <source>
        <dbReference type="ARBA" id="ARBA00022833"/>
    </source>
</evidence>
<keyword evidence="12 14" id="KW-0472">Membrane</keyword>
<evidence type="ECO:0000256" key="15">
    <source>
        <dbReference type="RuleBase" id="RU003651"/>
    </source>
</evidence>
<evidence type="ECO:0000256" key="1">
    <source>
        <dbReference type="ARBA" id="ARBA00004370"/>
    </source>
</evidence>
<comment type="subunit">
    <text evidence="14">Homohexamer.</text>
</comment>
<comment type="similarity">
    <text evidence="2 14">In the C-terminal section; belongs to the peptidase M41 family.</text>
</comment>
<dbReference type="InterPro" id="IPR003959">
    <property type="entry name" value="ATPase_AAA_core"/>
</dbReference>
<keyword evidence="4 14" id="KW-0812">Transmembrane</keyword>
<dbReference type="NCBIfam" id="TIGR01241">
    <property type="entry name" value="FtsH_fam"/>
    <property type="match status" value="1"/>
</dbReference>
<dbReference type="EC" id="3.4.24.-" evidence="14"/>
<evidence type="ECO:0000256" key="3">
    <source>
        <dbReference type="ARBA" id="ARBA00022670"/>
    </source>
</evidence>
<dbReference type="AlphaFoldDB" id="A0A455T014"/>
<dbReference type="PANTHER" id="PTHR23076">
    <property type="entry name" value="METALLOPROTEASE M41 FTSH"/>
    <property type="match status" value="1"/>
</dbReference>
<dbReference type="Pfam" id="PF00004">
    <property type="entry name" value="AAA"/>
    <property type="match status" value="1"/>
</dbReference>
<feature type="binding site" evidence="14">
    <location>
        <position position="508"/>
    </location>
    <ligand>
        <name>Zn(2+)</name>
        <dbReference type="ChEBI" id="CHEBI:29105"/>
        <note>catalytic</note>
    </ligand>
</feature>
<dbReference type="Pfam" id="PF17862">
    <property type="entry name" value="AAA_lid_3"/>
    <property type="match status" value="1"/>
</dbReference>
<gene>
    <name evidence="14" type="primary">ftsH</name>
    <name evidence="18" type="ORF">KTA_07110</name>
</gene>
<dbReference type="Gene3D" id="3.30.720.210">
    <property type="match status" value="1"/>
</dbReference>
<dbReference type="SUPFAM" id="SSF140990">
    <property type="entry name" value="FtsH protease domain-like"/>
    <property type="match status" value="1"/>
</dbReference>
<feature type="binding site" evidence="14">
    <location>
        <position position="512"/>
    </location>
    <ligand>
        <name>Zn(2+)</name>
        <dbReference type="ChEBI" id="CHEBI:29105"/>
        <note>catalytic</note>
    </ligand>
</feature>
<keyword evidence="6 14" id="KW-0547">Nucleotide-binding</keyword>
<feature type="compositionally biased region" description="Gly residues" evidence="16">
    <location>
        <begin position="223"/>
        <end position="234"/>
    </location>
</feature>
<feature type="active site" evidence="14">
    <location>
        <position position="509"/>
    </location>
</feature>
<keyword evidence="11 14" id="KW-0482">Metalloprotease</keyword>
<keyword evidence="3 14" id="KW-0645">Protease</keyword>
<feature type="binding site" evidence="14">
    <location>
        <position position="586"/>
    </location>
    <ligand>
        <name>Zn(2+)</name>
        <dbReference type="ChEBI" id="CHEBI:29105"/>
        <note>catalytic</note>
    </ligand>
</feature>
<accession>A0A455T014</accession>
<keyword evidence="5 14" id="KW-0479">Metal-binding</keyword>
<evidence type="ECO:0000256" key="5">
    <source>
        <dbReference type="ARBA" id="ARBA00022723"/>
    </source>
</evidence>
<dbReference type="EMBL" id="AP019377">
    <property type="protein sequence ID" value="BBH92512.1"/>
    <property type="molecule type" value="Genomic_DNA"/>
</dbReference>
<dbReference type="InterPro" id="IPR003593">
    <property type="entry name" value="AAA+_ATPase"/>
</dbReference>
<evidence type="ECO:0000256" key="11">
    <source>
        <dbReference type="ARBA" id="ARBA00023049"/>
    </source>
</evidence>
<dbReference type="PROSITE" id="PS00674">
    <property type="entry name" value="AAA"/>
    <property type="match status" value="1"/>
</dbReference>
<dbReference type="InterPro" id="IPR041569">
    <property type="entry name" value="AAA_lid_3"/>
</dbReference>